<feature type="chain" id="PRO_5046595884" evidence="2">
    <location>
        <begin position="21"/>
        <end position="252"/>
    </location>
</feature>
<organism evidence="4 5">
    <name type="scientific">Streptomyces lienomycini</name>
    <dbReference type="NCBI Taxonomy" id="284035"/>
    <lineage>
        <taxon>Bacteria</taxon>
        <taxon>Bacillati</taxon>
        <taxon>Actinomycetota</taxon>
        <taxon>Actinomycetes</taxon>
        <taxon>Kitasatosporales</taxon>
        <taxon>Streptomycetaceae</taxon>
        <taxon>Streptomyces</taxon>
    </lineage>
</organism>
<keyword evidence="5" id="KW-1185">Reference proteome</keyword>
<proteinExistence type="predicted"/>
<evidence type="ECO:0000256" key="1">
    <source>
        <dbReference type="SAM" id="MobiDB-lite"/>
    </source>
</evidence>
<reference evidence="5" key="1">
    <citation type="journal article" date="2019" name="Int. J. Syst. Evol. Microbiol.">
        <title>The Global Catalogue of Microorganisms (GCM) 10K type strain sequencing project: providing services to taxonomists for standard genome sequencing and annotation.</title>
        <authorList>
            <consortium name="The Broad Institute Genomics Platform"/>
            <consortium name="The Broad Institute Genome Sequencing Center for Infectious Disease"/>
            <person name="Wu L."/>
            <person name="Ma J."/>
        </authorList>
    </citation>
    <scope>NUCLEOTIDE SEQUENCE [LARGE SCALE GENOMIC DNA]</scope>
    <source>
        <strain evidence="5">CGMCC 4.1542</strain>
    </source>
</reference>
<evidence type="ECO:0000313" key="4">
    <source>
        <dbReference type="EMBL" id="MFC5020408.1"/>
    </source>
</evidence>
<dbReference type="Proteomes" id="UP001595855">
    <property type="component" value="Unassembled WGS sequence"/>
</dbReference>
<evidence type="ECO:0000313" key="5">
    <source>
        <dbReference type="Proteomes" id="UP001595855"/>
    </source>
</evidence>
<protein>
    <submittedName>
        <fullName evidence="4">DUF4097 family beta strand repeat-containing protein</fullName>
    </submittedName>
</protein>
<keyword evidence="2" id="KW-0732">Signal</keyword>
<sequence>MPPFFRPAAPVCGALLLALAATGCSETSSQDGPERQAFAVTGEQLTVVSDNSRLELTAADVDKVEVAHWYEGWSTGGDIKPVTRWEGGELRLDIDCGGLLKSCDSRYEVKVPRGLRVSARSENKTVTADGFKDGLTLRSDNGDVRAGAVSGPLELRSSNGSVTGEAVASDTVEAVAENKAVRLDFERAPSAVDAASSNGSVRVSVPRARYAVEATSGGGDVEVSVPRDDGSGKRITAHSDNKKVSVVPADSQ</sequence>
<dbReference type="Pfam" id="PF13349">
    <property type="entry name" value="DUF4097"/>
    <property type="match status" value="1"/>
</dbReference>
<evidence type="ECO:0000259" key="3">
    <source>
        <dbReference type="Pfam" id="PF13349"/>
    </source>
</evidence>
<dbReference type="PROSITE" id="PS51257">
    <property type="entry name" value="PROKAR_LIPOPROTEIN"/>
    <property type="match status" value="1"/>
</dbReference>
<evidence type="ECO:0000256" key="2">
    <source>
        <dbReference type="SAM" id="SignalP"/>
    </source>
</evidence>
<feature type="signal peptide" evidence="2">
    <location>
        <begin position="1"/>
        <end position="20"/>
    </location>
</feature>
<accession>A0ABV9X6Q2</accession>
<feature type="region of interest" description="Disordered" evidence="1">
    <location>
        <begin position="214"/>
        <end position="252"/>
    </location>
</feature>
<dbReference type="EMBL" id="JBHSJO010000003">
    <property type="protein sequence ID" value="MFC5020408.1"/>
    <property type="molecule type" value="Genomic_DNA"/>
</dbReference>
<feature type="compositionally biased region" description="Basic and acidic residues" evidence="1">
    <location>
        <begin position="225"/>
        <end position="243"/>
    </location>
</feature>
<feature type="domain" description="DUF4097" evidence="3">
    <location>
        <begin position="134"/>
        <end position="234"/>
    </location>
</feature>
<gene>
    <name evidence="4" type="ORF">ACFPRC_36955</name>
</gene>
<dbReference type="InterPro" id="IPR025164">
    <property type="entry name" value="Toastrack_DUF4097"/>
</dbReference>
<comment type="caution">
    <text evidence="4">The sequence shown here is derived from an EMBL/GenBank/DDBJ whole genome shotgun (WGS) entry which is preliminary data.</text>
</comment>
<name>A0ABV9X6Q2_9ACTN</name>
<dbReference type="RefSeq" id="WP_328661884.1">
    <property type="nucleotide sequence ID" value="NZ_BAAATN010000022.1"/>
</dbReference>